<name>A0A7M1B2Z7_9BACT</name>
<evidence type="ECO:0000313" key="3">
    <source>
        <dbReference type="Proteomes" id="UP000593719"/>
    </source>
</evidence>
<feature type="transmembrane region" description="Helical" evidence="1">
    <location>
        <begin position="71"/>
        <end position="96"/>
    </location>
</feature>
<keyword evidence="1" id="KW-1133">Transmembrane helix</keyword>
<sequence>MIYFLVYLFLEVLVSVQISSAIGGLATFFEILLSAFIGISILVNFRKSLIENMTAVSYNCIDLEQFERLNLFTLIGAILLIIPGFLTDILGIFMQFSVFTSMIVNRYNVKSGKCNSSFEEQNNITKDSDVIDVEIIEHDATLK</sequence>
<dbReference type="KEGG" id="ssei:FJR45_07955"/>
<keyword evidence="1" id="KW-0812">Transmembrane</keyword>
<dbReference type="Pfam" id="PF04186">
    <property type="entry name" value="FxsA"/>
    <property type="match status" value="1"/>
</dbReference>
<dbReference type="AlphaFoldDB" id="A0A7M1B2Z7"/>
<dbReference type="InterPro" id="IPR007313">
    <property type="entry name" value="FxsA"/>
</dbReference>
<proteinExistence type="predicted"/>
<dbReference type="EMBL" id="CP041235">
    <property type="protein sequence ID" value="QOP43886.1"/>
    <property type="molecule type" value="Genomic_DNA"/>
</dbReference>
<evidence type="ECO:0000256" key="1">
    <source>
        <dbReference type="SAM" id="Phobius"/>
    </source>
</evidence>
<accession>A0A7M1B2Z7</accession>
<feature type="transmembrane region" description="Helical" evidence="1">
    <location>
        <begin position="20"/>
        <end position="43"/>
    </location>
</feature>
<keyword evidence="1" id="KW-0472">Membrane</keyword>
<dbReference type="GO" id="GO:0016020">
    <property type="term" value="C:membrane"/>
    <property type="evidence" value="ECO:0007669"/>
    <property type="project" value="InterPro"/>
</dbReference>
<evidence type="ECO:0000313" key="2">
    <source>
        <dbReference type="EMBL" id="QOP43886.1"/>
    </source>
</evidence>
<gene>
    <name evidence="2" type="ORF">FJR45_07955</name>
</gene>
<dbReference type="Proteomes" id="UP000593719">
    <property type="component" value="Chromosome"/>
</dbReference>
<keyword evidence="3" id="KW-1185">Reference proteome</keyword>
<reference evidence="2 3" key="1">
    <citation type="submission" date="2019-06" db="EMBL/GenBank/DDBJ databases">
        <title>Sulfurimonas gotlandica sp. nov., a chemoautotrophic and psychrotolerant epsilonproteobacterium isolated from a pelagic redoxcline, and an emended description of the genus Sulfurimonas.</title>
        <authorList>
            <person name="Wang S."/>
            <person name="Jiang L."/>
            <person name="Shao Z."/>
        </authorList>
    </citation>
    <scope>NUCLEOTIDE SEQUENCE [LARGE SCALE GENOMIC DNA]</scope>
    <source>
        <strain evidence="2 3">S2-6</strain>
    </source>
</reference>
<dbReference type="NCBIfam" id="NF008528">
    <property type="entry name" value="PRK11463.1-2"/>
    <property type="match status" value="1"/>
</dbReference>
<dbReference type="RefSeq" id="WP_193150072.1">
    <property type="nucleotide sequence ID" value="NZ_CP041235.1"/>
</dbReference>
<organism evidence="2 3">
    <name type="scientific">Sulfurimonas sediminis</name>
    <dbReference type="NCBI Taxonomy" id="2590020"/>
    <lineage>
        <taxon>Bacteria</taxon>
        <taxon>Pseudomonadati</taxon>
        <taxon>Campylobacterota</taxon>
        <taxon>Epsilonproteobacteria</taxon>
        <taxon>Campylobacterales</taxon>
        <taxon>Sulfurimonadaceae</taxon>
        <taxon>Sulfurimonas</taxon>
    </lineage>
</organism>
<protein>
    <submittedName>
        <fullName evidence="2">FxsA family protein</fullName>
    </submittedName>
</protein>